<reference evidence="2" key="2">
    <citation type="submission" date="2023-07" db="EMBL/GenBank/DDBJ databases">
        <authorList>
            <consortium name="Lawrence Berkeley National Laboratory"/>
            <person name="Haridas S."/>
            <person name="Hensen N."/>
            <person name="Bonometti L."/>
            <person name="Westerberg I."/>
            <person name="Brannstrom I.O."/>
            <person name="Guillou S."/>
            <person name="Cros-Aarteil S."/>
            <person name="Calhoun S."/>
            <person name="Kuo A."/>
            <person name="Mondo S."/>
            <person name="Pangilinan J."/>
            <person name="Riley R."/>
            <person name="LaButti K."/>
            <person name="Andreopoulos B."/>
            <person name="Lipzen A."/>
            <person name="Chen C."/>
            <person name="Yanf M."/>
            <person name="Daum C."/>
            <person name="Ng V."/>
            <person name="Clum A."/>
            <person name="Steindorff A."/>
            <person name="Ohm R."/>
            <person name="Martin F."/>
            <person name="Silar P."/>
            <person name="Natvig D."/>
            <person name="Lalanne C."/>
            <person name="Gautier V."/>
            <person name="Ament-velasquez S.L."/>
            <person name="Kruys A."/>
            <person name="Hutchinson M.I."/>
            <person name="Powell A.J."/>
            <person name="Barry K."/>
            <person name="Miller A.N."/>
            <person name="Grigoriev I.V."/>
            <person name="Debuchy R."/>
            <person name="Gladieux P."/>
            <person name="Thoren M.H."/>
            <person name="Johannesson H."/>
        </authorList>
    </citation>
    <scope>NUCLEOTIDE SEQUENCE</scope>
    <source>
        <strain evidence="2">FGSC 1904</strain>
    </source>
</reference>
<reference evidence="2" key="1">
    <citation type="journal article" date="2023" name="Mol. Phylogenet. Evol.">
        <title>Genome-scale phylogeny and comparative genomics of the fungal order Sordariales.</title>
        <authorList>
            <person name="Hensen N."/>
            <person name="Bonometti L."/>
            <person name="Westerberg I."/>
            <person name="Brannstrom I.O."/>
            <person name="Guillou S."/>
            <person name="Cros-Aarteil S."/>
            <person name="Calhoun S."/>
            <person name="Haridas S."/>
            <person name="Kuo A."/>
            <person name="Mondo S."/>
            <person name="Pangilinan J."/>
            <person name="Riley R."/>
            <person name="LaButti K."/>
            <person name="Andreopoulos B."/>
            <person name="Lipzen A."/>
            <person name="Chen C."/>
            <person name="Yan M."/>
            <person name="Daum C."/>
            <person name="Ng V."/>
            <person name="Clum A."/>
            <person name="Steindorff A."/>
            <person name="Ohm R.A."/>
            <person name="Martin F."/>
            <person name="Silar P."/>
            <person name="Natvig D.O."/>
            <person name="Lalanne C."/>
            <person name="Gautier V."/>
            <person name="Ament-Velasquez S.L."/>
            <person name="Kruys A."/>
            <person name="Hutchinson M.I."/>
            <person name="Powell A.J."/>
            <person name="Barry K."/>
            <person name="Miller A.N."/>
            <person name="Grigoriev I.V."/>
            <person name="Debuchy R."/>
            <person name="Gladieux P."/>
            <person name="Hiltunen Thoren M."/>
            <person name="Johannesson H."/>
        </authorList>
    </citation>
    <scope>NUCLEOTIDE SEQUENCE</scope>
    <source>
        <strain evidence="2">FGSC 1904</strain>
    </source>
</reference>
<accession>A0AAE0UBC5</accession>
<organism evidence="2 3">
    <name type="scientific">Sordaria brevicollis</name>
    <dbReference type="NCBI Taxonomy" id="83679"/>
    <lineage>
        <taxon>Eukaryota</taxon>
        <taxon>Fungi</taxon>
        <taxon>Dikarya</taxon>
        <taxon>Ascomycota</taxon>
        <taxon>Pezizomycotina</taxon>
        <taxon>Sordariomycetes</taxon>
        <taxon>Sordariomycetidae</taxon>
        <taxon>Sordariales</taxon>
        <taxon>Sordariaceae</taxon>
        <taxon>Sordaria</taxon>
    </lineage>
</organism>
<evidence type="ECO:0000313" key="3">
    <source>
        <dbReference type="Proteomes" id="UP001281003"/>
    </source>
</evidence>
<keyword evidence="3" id="KW-1185">Reference proteome</keyword>
<evidence type="ECO:0000256" key="1">
    <source>
        <dbReference type="SAM" id="SignalP"/>
    </source>
</evidence>
<evidence type="ECO:0000313" key="2">
    <source>
        <dbReference type="EMBL" id="KAK3397883.1"/>
    </source>
</evidence>
<gene>
    <name evidence="2" type="ORF">B0T20DRAFT_234187</name>
</gene>
<comment type="caution">
    <text evidence="2">The sequence shown here is derived from an EMBL/GenBank/DDBJ whole genome shotgun (WGS) entry which is preliminary data.</text>
</comment>
<dbReference type="Proteomes" id="UP001281003">
    <property type="component" value="Unassembled WGS sequence"/>
</dbReference>
<name>A0AAE0UBC5_SORBR</name>
<sequence length="146" mass="16344">MHAAFPLILCMLQAGGTSSTTGMAWESRADQLGRVLSFPSAIHTLSHHGLYLRESHSECKVLKWKKRQVYSRKTKIPQSCLPFQVHVLISLPGLYAENGHKMSWLRAQIQPYHTGQNRKRSSGRDPFHPTKIASAINLLTDGPRSG</sequence>
<feature type="signal peptide" evidence="1">
    <location>
        <begin position="1"/>
        <end position="19"/>
    </location>
</feature>
<feature type="chain" id="PRO_5042246237" evidence="1">
    <location>
        <begin position="20"/>
        <end position="146"/>
    </location>
</feature>
<protein>
    <submittedName>
        <fullName evidence="2">Uncharacterized protein</fullName>
    </submittedName>
</protein>
<dbReference type="EMBL" id="JAUTDP010000007">
    <property type="protein sequence ID" value="KAK3397883.1"/>
    <property type="molecule type" value="Genomic_DNA"/>
</dbReference>
<proteinExistence type="predicted"/>
<dbReference type="AlphaFoldDB" id="A0AAE0UBC5"/>
<keyword evidence="1" id="KW-0732">Signal</keyword>